<evidence type="ECO:0000313" key="3">
    <source>
        <dbReference type="Proteomes" id="UP000035265"/>
    </source>
</evidence>
<dbReference type="InterPro" id="IPR008254">
    <property type="entry name" value="Flavodoxin/NO_synth"/>
</dbReference>
<dbReference type="PATRIC" id="fig|264251.5.peg.4122"/>
<dbReference type="InterPro" id="IPR001226">
    <property type="entry name" value="Flavodoxin_CS"/>
</dbReference>
<reference evidence="2 3" key="1">
    <citation type="submission" date="2014-05" db="EMBL/GenBank/DDBJ databases">
        <title>Cellulosimicrobium funkei U11 genome.</title>
        <authorList>
            <person name="Hu C."/>
            <person name="Gong Y."/>
            <person name="Wan W."/>
            <person name="Jiang M."/>
        </authorList>
    </citation>
    <scope>NUCLEOTIDE SEQUENCE [LARGE SCALE GENOMIC DNA]</scope>
    <source>
        <strain evidence="2 3">U11</strain>
    </source>
</reference>
<evidence type="ECO:0000259" key="1">
    <source>
        <dbReference type="PROSITE" id="PS50902"/>
    </source>
</evidence>
<organism evidence="2 3">
    <name type="scientific">Cellulosimicrobium funkei</name>
    <dbReference type="NCBI Taxonomy" id="264251"/>
    <lineage>
        <taxon>Bacteria</taxon>
        <taxon>Bacillati</taxon>
        <taxon>Actinomycetota</taxon>
        <taxon>Actinomycetes</taxon>
        <taxon>Micrococcales</taxon>
        <taxon>Promicromonosporaceae</taxon>
        <taxon>Cellulosimicrobium</taxon>
    </lineage>
</organism>
<protein>
    <recommendedName>
        <fullName evidence="1">Flavodoxin-like domain-containing protein</fullName>
    </recommendedName>
</protein>
<proteinExistence type="predicted"/>
<dbReference type="Proteomes" id="UP000035265">
    <property type="component" value="Unassembled WGS sequence"/>
</dbReference>
<dbReference type="EMBL" id="JNBQ01000055">
    <property type="protein sequence ID" value="KLN32932.1"/>
    <property type="molecule type" value="Genomic_DNA"/>
</dbReference>
<dbReference type="PROSITE" id="PS00201">
    <property type="entry name" value="FLAVODOXIN"/>
    <property type="match status" value="1"/>
</dbReference>
<sequence>MVVVYETHFGQTREIAEAVPDGARRAGAVAEAVELATAGPDVVARAKLRVVGAPTHVRGMSRPWTRGRAHAQEVGTQGEIPDGVREWLATLPEGKGGPAAAFDTRLRSPAAGGAMHGIVRGLRRHGFTVIADGEGFVVDGAEGPLGAGESDRARAWGQRLARAVAPRRTEARP</sequence>
<dbReference type="SUPFAM" id="SSF52218">
    <property type="entry name" value="Flavoproteins"/>
    <property type="match status" value="1"/>
</dbReference>
<name>A0A0H2KY72_9MICO</name>
<dbReference type="Gene3D" id="3.40.50.360">
    <property type="match status" value="1"/>
</dbReference>
<evidence type="ECO:0000313" key="2">
    <source>
        <dbReference type="EMBL" id="KLN32932.1"/>
    </source>
</evidence>
<keyword evidence="3" id="KW-1185">Reference proteome</keyword>
<feature type="domain" description="Flavodoxin-like" evidence="1">
    <location>
        <begin position="1"/>
        <end position="161"/>
    </location>
</feature>
<accession>A0A0H2KY72</accession>
<dbReference type="GO" id="GO:0010181">
    <property type="term" value="F:FMN binding"/>
    <property type="evidence" value="ECO:0007669"/>
    <property type="project" value="InterPro"/>
</dbReference>
<dbReference type="AlphaFoldDB" id="A0A0H2KY72"/>
<comment type="caution">
    <text evidence="2">The sequence shown here is derived from an EMBL/GenBank/DDBJ whole genome shotgun (WGS) entry which is preliminary data.</text>
</comment>
<dbReference type="GO" id="GO:0009055">
    <property type="term" value="F:electron transfer activity"/>
    <property type="evidence" value="ECO:0007669"/>
    <property type="project" value="InterPro"/>
</dbReference>
<dbReference type="STRING" id="264251.FB00_20340"/>
<gene>
    <name evidence="2" type="ORF">FB00_20340</name>
</gene>
<dbReference type="PROSITE" id="PS50902">
    <property type="entry name" value="FLAVODOXIN_LIKE"/>
    <property type="match status" value="1"/>
</dbReference>
<dbReference type="InterPro" id="IPR029039">
    <property type="entry name" value="Flavoprotein-like_sf"/>
</dbReference>